<keyword evidence="2" id="KW-1185">Reference proteome</keyword>
<organism evidence="1 2">
    <name type="scientific">Nitrolancea hollandica Lb</name>
    <dbReference type="NCBI Taxonomy" id="1129897"/>
    <lineage>
        <taxon>Bacteria</taxon>
        <taxon>Pseudomonadati</taxon>
        <taxon>Thermomicrobiota</taxon>
        <taxon>Thermomicrobia</taxon>
        <taxon>Sphaerobacterales</taxon>
        <taxon>Sphaerobacterineae</taxon>
        <taxon>Sphaerobacteraceae</taxon>
        <taxon>Nitrolancea</taxon>
    </lineage>
</organism>
<dbReference type="Proteomes" id="UP000004221">
    <property type="component" value="Unassembled WGS sequence"/>
</dbReference>
<proteinExistence type="predicted"/>
<dbReference type="EMBL" id="CAGS01000431">
    <property type="protein sequence ID" value="CCF85352.1"/>
    <property type="molecule type" value="Genomic_DNA"/>
</dbReference>
<evidence type="ECO:0000313" key="2">
    <source>
        <dbReference type="Proteomes" id="UP000004221"/>
    </source>
</evidence>
<dbReference type="AlphaFoldDB" id="I4EKZ0"/>
<reference evidence="1 2" key="1">
    <citation type="journal article" date="2012" name="ISME J.">
        <title>Nitrification expanded: discovery, physiology and genomics of a nitrite-oxidizing bacterium from the phylum Chloroflexi.</title>
        <authorList>
            <person name="Sorokin D.Y."/>
            <person name="Lucker S."/>
            <person name="Vejmelkova D."/>
            <person name="Kostrikina N.A."/>
            <person name="Kleerebezem R."/>
            <person name="Rijpstra W.I."/>
            <person name="Damste J.S."/>
            <person name="Le Paslier D."/>
            <person name="Muyzer G."/>
            <person name="Wagner M."/>
            <person name="van Loosdrecht M.C."/>
            <person name="Daims H."/>
        </authorList>
    </citation>
    <scope>NUCLEOTIDE SEQUENCE [LARGE SCALE GENOMIC DNA]</scope>
    <source>
        <strain evidence="2">none</strain>
    </source>
</reference>
<name>I4EKZ0_9BACT</name>
<evidence type="ECO:0000313" key="1">
    <source>
        <dbReference type="EMBL" id="CCF85352.1"/>
    </source>
</evidence>
<accession>I4EKZ0</accession>
<comment type="caution">
    <text evidence="1">The sequence shown here is derived from an EMBL/GenBank/DDBJ whole genome shotgun (WGS) entry which is preliminary data.</text>
</comment>
<sequence>MEARLEWRVIVKEESRSSTARGGYSYWEHLAYRTRRRDKYTCKKCGNRRGRLIVQYKTPPIPREVIDEDSLQTVCEPCHLASYPHTNTCEHGTVEECFECAEVRNVISEMQYDEYVDYTNRMQNEYRKSCNSSIAGCRCTSRDPKAIRHPQKAMAAKDDPPSRQRASTFNTGSSIWSLYDERDNEGYYTESDSDYGDHVSYEEMAMCVSCGDSIGVLGSLCDVCKRISE</sequence>
<evidence type="ECO:0008006" key="3">
    <source>
        <dbReference type="Google" id="ProtNLM"/>
    </source>
</evidence>
<protein>
    <recommendedName>
        <fullName evidence="3">HNH endonuclease</fullName>
    </recommendedName>
</protein>
<gene>
    <name evidence="1" type="ORF">NITHO_4870009</name>
</gene>